<proteinExistence type="predicted"/>
<dbReference type="Pfam" id="PF10454">
    <property type="entry name" value="DUF2458"/>
    <property type="match status" value="1"/>
</dbReference>
<protein>
    <submittedName>
        <fullName evidence="2">Uncharacterized protein</fullName>
    </submittedName>
</protein>
<evidence type="ECO:0000313" key="2">
    <source>
        <dbReference type="EMBL" id="QDS75588.1"/>
    </source>
</evidence>
<sequence>MEEQGNYMNDPGQPGGDLPSAVPDLGALLAELAKYSSAPSKPAAEEQVQQPITHETPSVDRSFDPRHHSVYREQQTSSPLIDPSTILEWPLALRCVTKLSAQNPHFGPTIKVMISDQARNVQQWWTDREGLLKVQAGRKESVRQLNETLKAVGGTPTSAPTPEEDKAELDKFDLKVYNASRKMSEHHSAELKRLGVPFFGVSPKFIIMNDIQQLAATSDPLSQATITEAELIDLQRRMIQHLEDLYKD</sequence>
<dbReference type="EMBL" id="CP042197">
    <property type="protein sequence ID" value="QDS75588.1"/>
    <property type="molecule type" value="Genomic_DNA"/>
</dbReference>
<evidence type="ECO:0000313" key="3">
    <source>
        <dbReference type="Proteomes" id="UP000316270"/>
    </source>
</evidence>
<feature type="region of interest" description="Disordered" evidence="1">
    <location>
        <begin position="1"/>
        <end position="23"/>
    </location>
</feature>
<accession>A0A517LIW8</accession>
<keyword evidence="3" id="KW-1185">Reference proteome</keyword>
<feature type="region of interest" description="Disordered" evidence="1">
    <location>
        <begin position="36"/>
        <end position="65"/>
    </location>
</feature>
<dbReference type="Proteomes" id="UP000316270">
    <property type="component" value="Chromosome 13"/>
</dbReference>
<evidence type="ECO:0000256" key="1">
    <source>
        <dbReference type="SAM" id="MobiDB-lite"/>
    </source>
</evidence>
<dbReference type="AlphaFoldDB" id="A0A517LIW8"/>
<organism evidence="2 3">
    <name type="scientific">Venturia effusa</name>
    <dbReference type="NCBI Taxonomy" id="50376"/>
    <lineage>
        <taxon>Eukaryota</taxon>
        <taxon>Fungi</taxon>
        <taxon>Dikarya</taxon>
        <taxon>Ascomycota</taxon>
        <taxon>Pezizomycotina</taxon>
        <taxon>Dothideomycetes</taxon>
        <taxon>Pleosporomycetidae</taxon>
        <taxon>Venturiales</taxon>
        <taxon>Venturiaceae</taxon>
        <taxon>Venturia</taxon>
    </lineage>
</organism>
<name>A0A517LIW8_9PEZI</name>
<gene>
    <name evidence="2" type="ORF">FKW77_006229</name>
</gene>
<dbReference type="InterPro" id="IPR018858">
    <property type="entry name" value="DUF2458"/>
</dbReference>
<reference evidence="2 3" key="1">
    <citation type="submission" date="2019-07" db="EMBL/GenBank/DDBJ databases">
        <title>Finished genome of Venturia effusa.</title>
        <authorList>
            <person name="Young C.A."/>
            <person name="Cox M.P."/>
            <person name="Ganley A.R.D."/>
            <person name="David W.J."/>
        </authorList>
    </citation>
    <scope>NUCLEOTIDE SEQUENCE [LARGE SCALE GENOMIC DNA]</scope>
    <source>
        <strain evidence="3">albino</strain>
    </source>
</reference>
<dbReference type="OrthoDB" id="5363415at2759"/>
<feature type="compositionally biased region" description="Polar residues" evidence="1">
    <location>
        <begin position="47"/>
        <end position="56"/>
    </location>
</feature>